<dbReference type="Gene3D" id="3.30.70.270">
    <property type="match status" value="1"/>
</dbReference>
<keyword evidence="5 7" id="KW-1133">Transmembrane helix</keyword>
<reference evidence="9 10" key="1">
    <citation type="submission" date="2024-02" db="EMBL/GenBank/DDBJ databases">
        <title>Marinospirillum sp. MEB 164 isolated from Lonar lake sediment.</title>
        <authorList>
            <person name="Joshi A."/>
            <person name="Thite S."/>
        </authorList>
    </citation>
    <scope>NUCLEOTIDE SEQUENCE [LARGE SCALE GENOMIC DNA]</scope>
    <source>
        <strain evidence="9 10">MEB164</strain>
    </source>
</reference>
<evidence type="ECO:0000313" key="9">
    <source>
        <dbReference type="EMBL" id="MFK7159897.1"/>
    </source>
</evidence>
<dbReference type="Pfam" id="PF00990">
    <property type="entry name" value="GGDEF"/>
    <property type="match status" value="1"/>
</dbReference>
<comment type="caution">
    <text evidence="9">The sequence shown here is derived from an EMBL/GenBank/DDBJ whole genome shotgun (WGS) entry which is preliminary data.</text>
</comment>
<dbReference type="EC" id="2.7.7.65" evidence="2"/>
<dbReference type="InterPro" id="IPR000160">
    <property type="entry name" value="GGDEF_dom"/>
</dbReference>
<dbReference type="SMART" id="SM01049">
    <property type="entry name" value="Cache_2"/>
    <property type="match status" value="1"/>
</dbReference>
<dbReference type="CDD" id="cd01949">
    <property type="entry name" value="GGDEF"/>
    <property type="match status" value="1"/>
</dbReference>
<dbReference type="Proteomes" id="UP001621714">
    <property type="component" value="Unassembled WGS sequence"/>
</dbReference>
<dbReference type="SMART" id="SM00267">
    <property type="entry name" value="GGDEF"/>
    <property type="match status" value="1"/>
</dbReference>
<dbReference type="Gene3D" id="3.30.450.20">
    <property type="entry name" value="PAS domain"/>
    <property type="match status" value="1"/>
</dbReference>
<dbReference type="PANTHER" id="PTHR45138:SF25">
    <property type="entry name" value="GGDEF DOMAIN PROTEIN"/>
    <property type="match status" value="1"/>
</dbReference>
<evidence type="ECO:0000259" key="8">
    <source>
        <dbReference type="PROSITE" id="PS50887"/>
    </source>
</evidence>
<dbReference type="NCBIfam" id="TIGR00254">
    <property type="entry name" value="GGDEF"/>
    <property type="match status" value="1"/>
</dbReference>
<name>A0ABW8PX39_9GAMM</name>
<keyword evidence="6 7" id="KW-0472">Membrane</keyword>
<feature type="transmembrane region" description="Helical" evidence="7">
    <location>
        <begin position="183"/>
        <end position="206"/>
    </location>
</feature>
<evidence type="ECO:0000256" key="6">
    <source>
        <dbReference type="ARBA" id="ARBA00023136"/>
    </source>
</evidence>
<dbReference type="PROSITE" id="PS50887">
    <property type="entry name" value="GGDEF"/>
    <property type="match status" value="1"/>
</dbReference>
<proteinExistence type="predicted"/>
<evidence type="ECO:0000256" key="5">
    <source>
        <dbReference type="ARBA" id="ARBA00022989"/>
    </source>
</evidence>
<gene>
    <name evidence="9" type="ORF">V6U78_02440</name>
</gene>
<dbReference type="RefSeq" id="WP_405336833.1">
    <property type="nucleotide sequence ID" value="NZ_JBANFI010000001.1"/>
</dbReference>
<keyword evidence="10" id="KW-1185">Reference proteome</keyword>
<dbReference type="InterPro" id="IPR033480">
    <property type="entry name" value="sCache_2"/>
</dbReference>
<feature type="transmembrane region" description="Helical" evidence="7">
    <location>
        <begin position="6"/>
        <end position="24"/>
    </location>
</feature>
<evidence type="ECO:0000256" key="1">
    <source>
        <dbReference type="ARBA" id="ARBA00004651"/>
    </source>
</evidence>
<evidence type="ECO:0000256" key="2">
    <source>
        <dbReference type="ARBA" id="ARBA00012528"/>
    </source>
</evidence>
<dbReference type="InterPro" id="IPR050469">
    <property type="entry name" value="Diguanylate_Cyclase"/>
</dbReference>
<dbReference type="InterPro" id="IPR043128">
    <property type="entry name" value="Rev_trsase/Diguanyl_cyclase"/>
</dbReference>
<dbReference type="EMBL" id="JBANFI010000001">
    <property type="protein sequence ID" value="MFK7159897.1"/>
    <property type="molecule type" value="Genomic_DNA"/>
</dbReference>
<dbReference type="Pfam" id="PF17200">
    <property type="entry name" value="sCache_2"/>
    <property type="match status" value="1"/>
</dbReference>
<sequence length="418" mass="47207">MISKVGLFSIAAFIALAMISYTLYEILKTRHHLAHSYEQGAVFLVQNATSLLDFYYQRYQAGDLSLEAAQQNSLELISHLSYDDNNYFFIGNHEGISLANGHQDIVGTNILHLQAPDGRYIIQEIYAAAVNGGGFVEYLWPNPDTGDYEHKTSYVVQFAPWDWTLGTGINTTQLKQTLEEARYHSIVGSITIFLLFTLLLTAFYLFSRHLYTIRSRLHEARDDNPLTFLPGNHRIQAELAKRREAQQGFTYIYIDLDQFKAFNDVYGYALGDQILIGLAKILKKHFRLQGDFVGHIGGDDFVLITDQDDWLDRLHALAADFNQLSSALYSEEDRQRGGICALDRFGVERFFSLVSLSVSALEILPATRPELEQLAAQMTSLKMQAKNSAGSCLLYQQANGTLVHLQLDEQPQTSLAFH</sequence>
<organism evidence="9 10">
    <name type="scientific">Marinospirillum alkalitolerans</name>
    <dbReference type="NCBI Taxonomy" id="3123374"/>
    <lineage>
        <taxon>Bacteria</taxon>
        <taxon>Pseudomonadati</taxon>
        <taxon>Pseudomonadota</taxon>
        <taxon>Gammaproteobacteria</taxon>
        <taxon>Oceanospirillales</taxon>
        <taxon>Oceanospirillaceae</taxon>
        <taxon>Marinospirillum</taxon>
    </lineage>
</organism>
<evidence type="ECO:0000256" key="3">
    <source>
        <dbReference type="ARBA" id="ARBA00022475"/>
    </source>
</evidence>
<keyword evidence="4 7" id="KW-0812">Transmembrane</keyword>
<evidence type="ECO:0000313" key="10">
    <source>
        <dbReference type="Proteomes" id="UP001621714"/>
    </source>
</evidence>
<evidence type="ECO:0000256" key="7">
    <source>
        <dbReference type="SAM" id="Phobius"/>
    </source>
</evidence>
<evidence type="ECO:0000256" key="4">
    <source>
        <dbReference type="ARBA" id="ARBA00022692"/>
    </source>
</evidence>
<dbReference type="SUPFAM" id="SSF55073">
    <property type="entry name" value="Nucleotide cyclase"/>
    <property type="match status" value="1"/>
</dbReference>
<accession>A0ABW8PX39</accession>
<dbReference type="InterPro" id="IPR029787">
    <property type="entry name" value="Nucleotide_cyclase"/>
</dbReference>
<feature type="domain" description="GGDEF" evidence="8">
    <location>
        <begin position="247"/>
        <end position="398"/>
    </location>
</feature>
<dbReference type="PANTHER" id="PTHR45138">
    <property type="entry name" value="REGULATORY COMPONENTS OF SENSORY TRANSDUCTION SYSTEM"/>
    <property type="match status" value="1"/>
</dbReference>
<protein>
    <recommendedName>
        <fullName evidence="2">diguanylate cyclase</fullName>
        <ecNumber evidence="2">2.7.7.65</ecNumber>
    </recommendedName>
</protein>
<keyword evidence="3" id="KW-1003">Cell membrane</keyword>
<comment type="subcellular location">
    <subcellularLocation>
        <location evidence="1">Cell membrane</location>
        <topology evidence="1">Multi-pass membrane protein</topology>
    </subcellularLocation>
</comment>